<proteinExistence type="predicted"/>
<protein>
    <submittedName>
        <fullName evidence="1">Uncharacterized protein</fullName>
    </submittedName>
</protein>
<dbReference type="AlphaFoldDB" id="A0A822XF64"/>
<reference evidence="1 2" key="1">
    <citation type="journal article" date="2020" name="Mol. Biol. Evol.">
        <title>Distinct Expression and Methylation Patterns for Genes with Different Fates following a Single Whole-Genome Duplication in Flowering Plants.</title>
        <authorList>
            <person name="Shi T."/>
            <person name="Rahmani R.S."/>
            <person name="Gugger P.F."/>
            <person name="Wang M."/>
            <person name="Li H."/>
            <person name="Zhang Y."/>
            <person name="Li Z."/>
            <person name="Wang Q."/>
            <person name="Van de Peer Y."/>
            <person name="Marchal K."/>
            <person name="Chen J."/>
        </authorList>
    </citation>
    <scope>NUCLEOTIDE SEQUENCE [LARGE SCALE GENOMIC DNA]</scope>
    <source>
        <tissue evidence="1">Leaf</tissue>
    </source>
</reference>
<evidence type="ECO:0000313" key="1">
    <source>
        <dbReference type="EMBL" id="DAD18542.1"/>
    </source>
</evidence>
<organism evidence="1 2">
    <name type="scientific">Nelumbo nucifera</name>
    <name type="common">Sacred lotus</name>
    <dbReference type="NCBI Taxonomy" id="4432"/>
    <lineage>
        <taxon>Eukaryota</taxon>
        <taxon>Viridiplantae</taxon>
        <taxon>Streptophyta</taxon>
        <taxon>Embryophyta</taxon>
        <taxon>Tracheophyta</taxon>
        <taxon>Spermatophyta</taxon>
        <taxon>Magnoliopsida</taxon>
        <taxon>Proteales</taxon>
        <taxon>Nelumbonaceae</taxon>
        <taxon>Nelumbo</taxon>
    </lineage>
</organism>
<dbReference type="Proteomes" id="UP000607653">
    <property type="component" value="Unassembled WGS sequence"/>
</dbReference>
<gene>
    <name evidence="1" type="ORF">HUJ06_020005</name>
</gene>
<accession>A0A822XF64</accession>
<sequence length="53" mass="6245">MFSVNAPLSERIFHFSKEAILKLKSKANKWVDNRLTIEVEILAPQPYYMHEPN</sequence>
<comment type="caution">
    <text evidence="1">The sequence shown here is derived from an EMBL/GenBank/DDBJ whole genome shotgun (WGS) entry which is preliminary data.</text>
</comment>
<keyword evidence="2" id="KW-1185">Reference proteome</keyword>
<dbReference type="EMBL" id="DUZY01000001">
    <property type="protein sequence ID" value="DAD18542.1"/>
    <property type="molecule type" value="Genomic_DNA"/>
</dbReference>
<evidence type="ECO:0000313" key="2">
    <source>
        <dbReference type="Proteomes" id="UP000607653"/>
    </source>
</evidence>
<name>A0A822XF64_NELNU</name>